<evidence type="ECO:0000256" key="1">
    <source>
        <dbReference type="SAM" id="MobiDB-lite"/>
    </source>
</evidence>
<comment type="caution">
    <text evidence="4">The sequence shown here is derived from an EMBL/GenBank/DDBJ whole genome shotgun (WGS) entry which is preliminary data.</text>
</comment>
<gene>
    <name evidence="4" type="ORF">ACEZDJ_38955</name>
</gene>
<name>A0ABV6V0M9_9ACTN</name>
<dbReference type="EMBL" id="JBHEZZ010000042">
    <property type="protein sequence ID" value="MFC1407280.1"/>
    <property type="molecule type" value="Genomic_DNA"/>
</dbReference>
<dbReference type="RefSeq" id="WP_051724890.1">
    <property type="nucleotide sequence ID" value="NZ_JBHEZZ010000042.1"/>
</dbReference>
<feature type="domain" description="Malonyl-CoA decarboxylase C-terminal" evidence="2">
    <location>
        <begin position="161"/>
        <end position="402"/>
    </location>
</feature>
<dbReference type="Pfam" id="PF17408">
    <property type="entry name" value="MCD_N"/>
    <property type="match status" value="1"/>
</dbReference>
<feature type="compositionally biased region" description="Basic and acidic residues" evidence="1">
    <location>
        <begin position="1"/>
        <end position="13"/>
    </location>
</feature>
<reference evidence="4 5" key="1">
    <citation type="submission" date="2024-09" db="EMBL/GenBank/DDBJ databases">
        <authorList>
            <person name="Lee S.D."/>
        </authorList>
    </citation>
    <scope>NUCLEOTIDE SEQUENCE [LARGE SCALE GENOMIC DNA]</scope>
    <source>
        <strain evidence="4 5">N1-5</strain>
    </source>
</reference>
<dbReference type="Gene3D" id="1.20.140.90">
    <property type="entry name" value="Malonyl-CoA decarboxylase, oligemerization domain"/>
    <property type="match status" value="1"/>
</dbReference>
<dbReference type="PANTHER" id="PTHR28641:SF1">
    <property type="entry name" value="MALONYL-COA DECARBOXYLASE, MITOCHONDRIAL"/>
    <property type="match status" value="1"/>
</dbReference>
<evidence type="ECO:0000259" key="2">
    <source>
        <dbReference type="Pfam" id="PF05292"/>
    </source>
</evidence>
<evidence type="ECO:0000313" key="5">
    <source>
        <dbReference type="Proteomes" id="UP001592528"/>
    </source>
</evidence>
<dbReference type="InterPro" id="IPR042303">
    <property type="entry name" value="Malonyl_CoA_deC_C_sf"/>
</dbReference>
<dbReference type="InterPro" id="IPR035372">
    <property type="entry name" value="MCD_N"/>
</dbReference>
<evidence type="ECO:0000313" key="4">
    <source>
        <dbReference type="EMBL" id="MFC1407280.1"/>
    </source>
</evidence>
<dbReference type="InterPro" id="IPR038351">
    <property type="entry name" value="MCD_N_sf"/>
</dbReference>
<proteinExistence type="predicted"/>
<feature type="domain" description="Malonyl-CoA decarboxylase N-terminal" evidence="3">
    <location>
        <begin position="70"/>
        <end position="158"/>
    </location>
</feature>
<protein>
    <submittedName>
        <fullName evidence="4">Malonyl-CoA decarboxylase domain-containing protein</fullName>
    </submittedName>
</protein>
<dbReference type="Gene3D" id="3.40.630.150">
    <property type="entry name" value="Malonyl-CoA decarboxylase, catalytic domain"/>
    <property type="match status" value="1"/>
</dbReference>
<dbReference type="PANTHER" id="PTHR28641">
    <property type="match status" value="1"/>
</dbReference>
<dbReference type="InterPro" id="IPR038917">
    <property type="entry name" value="Malonyl_CoA_deC"/>
</dbReference>
<sequence>MNARDEQQRDRTEGTPTLSPLHQLLTDCASLMGDGGEASVRAVATRALAHYGELDDDAKREFFAHITRAYDADADRVRASYRQWEAARAAGGQGTEELTGLFDAVEPARQQLLRRMNHAPEATPALVDMRADLLRLLPDHPELRPLDHDFRHLLTSWFNRGFLRMAEVTADAPAELRAHLLRGERVHPMAGADELRRRLDPADRRIYAFFHPSTGNIPLVFVEVALVRGLPTEITPLLALGPAIPPGTADTVALYSINNTLDGLSGVSFGSFLIKQVIEQVGEQLPQLTLFATLSPIPGFRSWLAEQSGQDGELRRLVADMDASSDPSMLGPAGTARLRSRLLPVLARYIAVERRADGRPLDPVARFHLGNGAAAWQLDWPADPSPQAWDQSYGAMVNYRYEPAELERRHEDFVRRGVVAVDGPMRALHAPGPPPDRRT</sequence>
<organism evidence="4 5">
    <name type="scientific">Streptacidiphilus cavernicola</name>
    <dbReference type="NCBI Taxonomy" id="3342716"/>
    <lineage>
        <taxon>Bacteria</taxon>
        <taxon>Bacillati</taxon>
        <taxon>Actinomycetota</taxon>
        <taxon>Actinomycetes</taxon>
        <taxon>Kitasatosporales</taxon>
        <taxon>Streptomycetaceae</taxon>
        <taxon>Streptacidiphilus</taxon>
    </lineage>
</organism>
<dbReference type="InterPro" id="IPR007956">
    <property type="entry name" value="Malonyl_CoA_deC_C"/>
</dbReference>
<accession>A0ABV6V0M9</accession>
<dbReference type="Pfam" id="PF05292">
    <property type="entry name" value="MCD"/>
    <property type="match status" value="1"/>
</dbReference>
<evidence type="ECO:0000259" key="3">
    <source>
        <dbReference type="Pfam" id="PF17408"/>
    </source>
</evidence>
<feature type="region of interest" description="Disordered" evidence="1">
    <location>
        <begin position="1"/>
        <end position="20"/>
    </location>
</feature>
<keyword evidence="5" id="KW-1185">Reference proteome</keyword>
<dbReference type="Proteomes" id="UP001592528">
    <property type="component" value="Unassembled WGS sequence"/>
</dbReference>